<dbReference type="InterPro" id="IPR008257">
    <property type="entry name" value="Pept_M19"/>
</dbReference>
<dbReference type="GO" id="GO:0070573">
    <property type="term" value="F:metallodipeptidase activity"/>
    <property type="evidence" value="ECO:0007669"/>
    <property type="project" value="InterPro"/>
</dbReference>
<dbReference type="PANTHER" id="PTHR10443:SF12">
    <property type="entry name" value="DIPEPTIDASE"/>
    <property type="match status" value="1"/>
</dbReference>
<dbReference type="PANTHER" id="PTHR10443">
    <property type="entry name" value="MICROSOMAL DIPEPTIDASE"/>
    <property type="match status" value="1"/>
</dbReference>
<dbReference type="PROSITE" id="PS51365">
    <property type="entry name" value="RENAL_DIPEPTIDASE_2"/>
    <property type="match status" value="1"/>
</dbReference>
<dbReference type="EMBL" id="CADCWP010000309">
    <property type="protein sequence ID" value="CAA9585491.1"/>
    <property type="molecule type" value="Genomic_DNA"/>
</dbReference>
<accession>A0A6J4VX16</accession>
<name>A0A6J4VX16_9DEIN</name>
<dbReference type="InterPro" id="IPR032466">
    <property type="entry name" value="Metal_Hydrolase"/>
</dbReference>
<evidence type="ECO:0000313" key="1">
    <source>
        <dbReference type="EMBL" id="CAA9585491.1"/>
    </source>
</evidence>
<proteinExistence type="predicted"/>
<dbReference type="SUPFAM" id="SSF51556">
    <property type="entry name" value="Metallo-dependent hydrolases"/>
    <property type="match status" value="1"/>
</dbReference>
<dbReference type="AlphaFoldDB" id="A0A6J4VX16"/>
<sequence>MYIDGHLDLAYNALAAGRDLTLPLDTLREQGHPDALVTLPELRAGGVGIVFGTIYVRPAASVLMSTRGGSLSGRTYETPEEARALGLAQLELYERWEDEGHLRILRSKGDLEPYTAADIDAERPLGLVLLMEGADPLVTPDDLGEWTARGLRLLGPAWQRTRYAGGTKAPGPLTELGVELMHAMREEGVVLDISHLSEESFWNALEAGPERVIASHSNARAFVPTDRHLSDAMIRALGAKDGVMGLVIANVFLSAETTSESPKTDTTLAHVTRHAEHIAGLIGWDKVAVGTDFDGGFGVNDVPAEIGRAADFARLGDAVPEAVRADFLGRTWLQFLMRALPDR</sequence>
<dbReference type="GO" id="GO:0006508">
    <property type="term" value="P:proteolysis"/>
    <property type="evidence" value="ECO:0007669"/>
    <property type="project" value="InterPro"/>
</dbReference>
<gene>
    <name evidence="1" type="ORF">AVDCRST_MAG86-3437</name>
</gene>
<organism evidence="1">
    <name type="scientific">uncultured Truepera sp</name>
    <dbReference type="NCBI Taxonomy" id="543023"/>
    <lineage>
        <taxon>Bacteria</taxon>
        <taxon>Thermotogati</taxon>
        <taxon>Deinococcota</taxon>
        <taxon>Deinococci</taxon>
        <taxon>Trueperales</taxon>
        <taxon>Trueperaceae</taxon>
        <taxon>Truepera</taxon>
        <taxon>environmental samples</taxon>
    </lineage>
</organism>
<dbReference type="Pfam" id="PF01244">
    <property type="entry name" value="Peptidase_M19"/>
    <property type="match status" value="1"/>
</dbReference>
<reference evidence="1" key="1">
    <citation type="submission" date="2020-02" db="EMBL/GenBank/DDBJ databases">
        <authorList>
            <person name="Meier V. D."/>
        </authorList>
    </citation>
    <scope>NUCLEOTIDE SEQUENCE</scope>
    <source>
        <strain evidence="1">AVDCRST_MAG86</strain>
    </source>
</reference>
<protein>
    <submittedName>
        <fullName evidence="1">Peptidase M19, renal dipeptidase</fullName>
    </submittedName>
</protein>
<dbReference type="Gene3D" id="3.20.20.140">
    <property type="entry name" value="Metal-dependent hydrolases"/>
    <property type="match status" value="1"/>
</dbReference>